<protein>
    <submittedName>
        <fullName evidence="3">Uncharacterized protein</fullName>
    </submittedName>
</protein>
<comment type="caution">
    <text evidence="3">The sequence shown here is derived from an EMBL/GenBank/DDBJ whole genome shotgun (WGS) entry which is preliminary data.</text>
</comment>
<feature type="region of interest" description="Disordered" evidence="1">
    <location>
        <begin position="48"/>
        <end position="71"/>
    </location>
</feature>
<evidence type="ECO:0000313" key="3">
    <source>
        <dbReference type="EMBL" id="RAI26210.1"/>
    </source>
</evidence>
<dbReference type="EMBL" id="NPEV01000034">
    <property type="protein sequence ID" value="RAI26210.1"/>
    <property type="molecule type" value="Genomic_DNA"/>
</dbReference>
<name>A0A327JII0_9HYPH</name>
<keyword evidence="4" id="KW-1185">Reference proteome</keyword>
<keyword evidence="2" id="KW-0732">Signal</keyword>
<accession>A0A327JII0</accession>
<sequence>MIRTTTTLLAASAFALSASIALACPYSKTDTTASYDVKTMKSAKITPLPSAKGAKSDSLATSDVTPTAPAE</sequence>
<dbReference type="RefSeq" id="WP_111435222.1">
    <property type="nucleotide sequence ID" value="NZ_JACIGG010000016.1"/>
</dbReference>
<proteinExistence type="predicted"/>
<reference evidence="3 4" key="1">
    <citation type="submission" date="2017-07" db="EMBL/GenBank/DDBJ databases">
        <title>Draft Genome Sequences of Select Purple Nonsulfur Bacteria.</title>
        <authorList>
            <person name="Lasarre B."/>
            <person name="Mckinlay J.B."/>
        </authorList>
    </citation>
    <scope>NUCLEOTIDE SEQUENCE [LARGE SCALE GENOMIC DNA]</scope>
    <source>
        <strain evidence="3 4">DSM 11290</strain>
    </source>
</reference>
<feature type="chain" id="PRO_5016441576" evidence="2">
    <location>
        <begin position="24"/>
        <end position="71"/>
    </location>
</feature>
<evidence type="ECO:0000313" key="4">
    <source>
        <dbReference type="Proteomes" id="UP000249299"/>
    </source>
</evidence>
<dbReference type="Proteomes" id="UP000249299">
    <property type="component" value="Unassembled WGS sequence"/>
</dbReference>
<gene>
    <name evidence="3" type="ORF">CH339_15160</name>
</gene>
<dbReference type="AlphaFoldDB" id="A0A327JII0"/>
<organism evidence="3 4">
    <name type="scientific">Rhodobium orientis</name>
    <dbReference type="NCBI Taxonomy" id="34017"/>
    <lineage>
        <taxon>Bacteria</taxon>
        <taxon>Pseudomonadati</taxon>
        <taxon>Pseudomonadota</taxon>
        <taxon>Alphaproteobacteria</taxon>
        <taxon>Hyphomicrobiales</taxon>
        <taxon>Rhodobiaceae</taxon>
        <taxon>Rhodobium</taxon>
    </lineage>
</organism>
<feature type="signal peptide" evidence="2">
    <location>
        <begin position="1"/>
        <end position="23"/>
    </location>
</feature>
<evidence type="ECO:0000256" key="1">
    <source>
        <dbReference type="SAM" id="MobiDB-lite"/>
    </source>
</evidence>
<dbReference type="PROSITE" id="PS51257">
    <property type="entry name" value="PROKAR_LIPOPROTEIN"/>
    <property type="match status" value="1"/>
</dbReference>
<evidence type="ECO:0000256" key="2">
    <source>
        <dbReference type="SAM" id="SignalP"/>
    </source>
</evidence>